<dbReference type="PROSITE" id="PS51007">
    <property type="entry name" value="CYTC"/>
    <property type="match status" value="1"/>
</dbReference>
<evidence type="ECO:0000313" key="7">
    <source>
        <dbReference type="Proteomes" id="UP000596977"/>
    </source>
</evidence>
<keyword evidence="2 4" id="KW-0479">Metal-binding</keyword>
<keyword evidence="1 4" id="KW-0349">Heme</keyword>
<gene>
    <name evidence="6" type="ORF">GCM10011499_39780</name>
</gene>
<dbReference type="GO" id="GO:0046872">
    <property type="term" value="F:metal ion binding"/>
    <property type="evidence" value="ECO:0007669"/>
    <property type="project" value="UniProtKB-KW"/>
</dbReference>
<evidence type="ECO:0000313" key="6">
    <source>
        <dbReference type="EMBL" id="GGA65380.1"/>
    </source>
</evidence>
<accession>A0A916RRC9</accession>
<dbReference type="GO" id="GO:0009055">
    <property type="term" value="F:electron transfer activity"/>
    <property type="evidence" value="ECO:0007669"/>
    <property type="project" value="InterPro"/>
</dbReference>
<keyword evidence="3 4" id="KW-0408">Iron</keyword>
<dbReference type="GO" id="GO:0020037">
    <property type="term" value="F:heme binding"/>
    <property type="evidence" value="ECO:0007669"/>
    <property type="project" value="InterPro"/>
</dbReference>
<comment type="caution">
    <text evidence="6">The sequence shown here is derived from an EMBL/GenBank/DDBJ whole genome shotgun (WGS) entry which is preliminary data.</text>
</comment>
<keyword evidence="7" id="KW-1185">Reference proteome</keyword>
<dbReference type="Pfam" id="PF13442">
    <property type="entry name" value="Cytochrome_CBB3"/>
    <property type="match status" value="1"/>
</dbReference>
<dbReference type="SUPFAM" id="SSF46626">
    <property type="entry name" value="Cytochrome c"/>
    <property type="match status" value="1"/>
</dbReference>
<dbReference type="AlphaFoldDB" id="A0A916RRC9"/>
<proteinExistence type="predicted"/>
<organism evidence="6 7">
    <name type="scientific">Pelagibacterium lentulum</name>
    <dbReference type="NCBI Taxonomy" id="2029865"/>
    <lineage>
        <taxon>Bacteria</taxon>
        <taxon>Pseudomonadati</taxon>
        <taxon>Pseudomonadota</taxon>
        <taxon>Alphaproteobacteria</taxon>
        <taxon>Hyphomicrobiales</taxon>
        <taxon>Devosiaceae</taxon>
        <taxon>Pelagibacterium</taxon>
    </lineage>
</organism>
<dbReference type="RefSeq" id="WP_127070554.1">
    <property type="nucleotide sequence ID" value="NZ_BMKB01000015.1"/>
</dbReference>
<sequence>MNTIRIAIFTAGAVGLAAAGYWWNQDRQGSSVTGEPLAQVVVPSSLTPIAERGRIAFEANCAQCHGTNSSGRDGIAPPLVHKIYEPNHHGDIAFTLAVRHGVRAHHWQFGDMPPIEGVGDETVAEITAYIRELQRANGIN</sequence>
<dbReference type="InterPro" id="IPR009056">
    <property type="entry name" value="Cyt_c-like_dom"/>
</dbReference>
<evidence type="ECO:0000256" key="4">
    <source>
        <dbReference type="PROSITE-ProRule" id="PRU00433"/>
    </source>
</evidence>
<dbReference type="OrthoDB" id="9797504at2"/>
<dbReference type="EMBL" id="BMKB01000015">
    <property type="protein sequence ID" value="GGA65380.1"/>
    <property type="molecule type" value="Genomic_DNA"/>
</dbReference>
<dbReference type="InterPro" id="IPR036909">
    <property type="entry name" value="Cyt_c-like_dom_sf"/>
</dbReference>
<dbReference type="Proteomes" id="UP000596977">
    <property type="component" value="Unassembled WGS sequence"/>
</dbReference>
<evidence type="ECO:0000256" key="3">
    <source>
        <dbReference type="ARBA" id="ARBA00023004"/>
    </source>
</evidence>
<reference evidence="6 7" key="1">
    <citation type="journal article" date="2014" name="Int. J. Syst. Evol. Microbiol.">
        <title>Complete genome sequence of Corynebacterium casei LMG S-19264T (=DSM 44701T), isolated from a smear-ripened cheese.</title>
        <authorList>
            <consortium name="US DOE Joint Genome Institute (JGI-PGF)"/>
            <person name="Walter F."/>
            <person name="Albersmeier A."/>
            <person name="Kalinowski J."/>
            <person name="Ruckert C."/>
        </authorList>
    </citation>
    <scope>NUCLEOTIDE SEQUENCE [LARGE SCALE GENOMIC DNA]</scope>
    <source>
        <strain evidence="6 7">CGMCC 1.15896</strain>
    </source>
</reference>
<evidence type="ECO:0000256" key="2">
    <source>
        <dbReference type="ARBA" id="ARBA00022723"/>
    </source>
</evidence>
<dbReference type="Gene3D" id="1.10.760.10">
    <property type="entry name" value="Cytochrome c-like domain"/>
    <property type="match status" value="1"/>
</dbReference>
<evidence type="ECO:0000256" key="1">
    <source>
        <dbReference type="ARBA" id="ARBA00022617"/>
    </source>
</evidence>
<name>A0A916RRC9_9HYPH</name>
<protein>
    <recommendedName>
        <fullName evidence="5">Cytochrome c domain-containing protein</fullName>
    </recommendedName>
</protein>
<feature type="domain" description="Cytochrome c" evidence="5">
    <location>
        <begin position="48"/>
        <end position="134"/>
    </location>
</feature>
<evidence type="ECO:0000259" key="5">
    <source>
        <dbReference type="PROSITE" id="PS51007"/>
    </source>
</evidence>